<organism evidence="11 12">
    <name type="scientific">Zongyangia hominis</name>
    <dbReference type="NCBI Taxonomy" id="2763677"/>
    <lineage>
        <taxon>Bacteria</taxon>
        <taxon>Bacillati</taxon>
        <taxon>Bacillota</taxon>
        <taxon>Clostridia</taxon>
        <taxon>Eubacteriales</taxon>
        <taxon>Oscillospiraceae</taxon>
        <taxon>Zongyangia</taxon>
    </lineage>
</organism>
<dbReference type="Pfam" id="PF02660">
    <property type="entry name" value="G3P_acyltransf"/>
    <property type="match status" value="1"/>
</dbReference>
<evidence type="ECO:0000256" key="6">
    <source>
        <dbReference type="ARBA" id="ARBA00023098"/>
    </source>
</evidence>
<evidence type="ECO:0000256" key="1">
    <source>
        <dbReference type="ARBA" id="ARBA00022475"/>
    </source>
</evidence>
<keyword evidence="12" id="KW-1185">Reference proteome</keyword>
<keyword evidence="3" id="KW-0808">Transferase</keyword>
<dbReference type="GO" id="GO:0043772">
    <property type="term" value="F:acyl-phosphate glycerol-3-phosphate acyltransferase activity"/>
    <property type="evidence" value="ECO:0007669"/>
    <property type="project" value="InterPro"/>
</dbReference>
<dbReference type="GO" id="GO:0005886">
    <property type="term" value="C:plasma membrane"/>
    <property type="evidence" value="ECO:0007669"/>
    <property type="project" value="InterPro"/>
</dbReference>
<feature type="transmembrane region" description="Helical" evidence="10">
    <location>
        <begin position="110"/>
        <end position="143"/>
    </location>
</feature>
<keyword evidence="6" id="KW-0443">Lipid metabolism</keyword>
<evidence type="ECO:0000256" key="5">
    <source>
        <dbReference type="ARBA" id="ARBA00022989"/>
    </source>
</evidence>
<reference evidence="11" key="1">
    <citation type="submission" date="2020-08" db="EMBL/GenBank/DDBJ databases">
        <title>Genome public.</title>
        <authorList>
            <person name="Liu C."/>
            <person name="Sun Q."/>
        </authorList>
    </citation>
    <scope>NUCLEOTIDE SEQUENCE</scope>
    <source>
        <strain evidence="11">NSJ-54</strain>
    </source>
</reference>
<dbReference type="SMART" id="SM01207">
    <property type="entry name" value="G3P_acyltransf"/>
    <property type="match status" value="1"/>
</dbReference>
<dbReference type="EMBL" id="JACRTC010000007">
    <property type="protein sequence ID" value="MBC8571112.1"/>
    <property type="molecule type" value="Genomic_DNA"/>
</dbReference>
<keyword evidence="5 10" id="KW-1133">Transmembrane helix</keyword>
<keyword evidence="8" id="KW-0594">Phospholipid biosynthesis</keyword>
<keyword evidence="9" id="KW-1208">Phospholipid metabolism</keyword>
<evidence type="ECO:0000256" key="8">
    <source>
        <dbReference type="ARBA" id="ARBA00023209"/>
    </source>
</evidence>
<evidence type="ECO:0000256" key="4">
    <source>
        <dbReference type="ARBA" id="ARBA00022692"/>
    </source>
</evidence>
<dbReference type="PANTHER" id="PTHR30309">
    <property type="entry name" value="INNER MEMBRANE PROTEIN YGIH"/>
    <property type="match status" value="1"/>
</dbReference>
<feature type="transmembrane region" description="Helical" evidence="10">
    <location>
        <begin position="81"/>
        <end position="98"/>
    </location>
</feature>
<evidence type="ECO:0000256" key="10">
    <source>
        <dbReference type="SAM" id="Phobius"/>
    </source>
</evidence>
<gene>
    <name evidence="11" type="ORF">H8709_09780</name>
</gene>
<keyword evidence="7 10" id="KW-0472">Membrane</keyword>
<protein>
    <submittedName>
        <fullName evidence="11">Glycerol-3-phosphate acyltransferase</fullName>
    </submittedName>
</protein>
<evidence type="ECO:0000256" key="7">
    <source>
        <dbReference type="ARBA" id="ARBA00023136"/>
    </source>
</evidence>
<keyword evidence="2" id="KW-0444">Lipid biosynthesis</keyword>
<keyword evidence="11" id="KW-0012">Acyltransferase</keyword>
<evidence type="ECO:0000313" key="11">
    <source>
        <dbReference type="EMBL" id="MBC8571112.1"/>
    </source>
</evidence>
<comment type="caution">
    <text evidence="11">The sequence shown here is derived from an EMBL/GenBank/DDBJ whole genome shotgun (WGS) entry which is preliminary data.</text>
</comment>
<evidence type="ECO:0000256" key="2">
    <source>
        <dbReference type="ARBA" id="ARBA00022516"/>
    </source>
</evidence>
<accession>A0A926ICD7</accession>
<dbReference type="GO" id="GO:0008654">
    <property type="term" value="P:phospholipid biosynthetic process"/>
    <property type="evidence" value="ECO:0007669"/>
    <property type="project" value="UniProtKB-KW"/>
</dbReference>
<feature type="transmembrane region" description="Helical" evidence="10">
    <location>
        <begin position="6"/>
        <end position="24"/>
    </location>
</feature>
<dbReference type="RefSeq" id="WP_262398202.1">
    <property type="nucleotide sequence ID" value="NZ_JACRTC010000007.1"/>
</dbReference>
<sequence>MAWTFTFFTITGFLSGSILYSALLPRLLRRVDIVEESDDHNPGTANVFKLSGPGLGVVCLLLDMAKGFLPVLLALGRVNPYRISFALIMAAPVLGHAFSPLMKGHGGKSIAVSFGVLLALCFRTAMVWYLAAAFLFFSLVLVIQPHSCRVIVSFSCYSLFSLLVVPFHSFVAGGLLISAVVIAKHLSPREFSPSHFQVSLFGRRKRLPKHVS</sequence>
<dbReference type="Proteomes" id="UP000660861">
    <property type="component" value="Unassembled WGS sequence"/>
</dbReference>
<keyword evidence="1" id="KW-1003">Cell membrane</keyword>
<evidence type="ECO:0000256" key="9">
    <source>
        <dbReference type="ARBA" id="ARBA00023264"/>
    </source>
</evidence>
<name>A0A926ICD7_9FIRM</name>
<dbReference type="InterPro" id="IPR003811">
    <property type="entry name" value="G3P_acylTferase_PlsY"/>
</dbReference>
<feature type="transmembrane region" description="Helical" evidence="10">
    <location>
        <begin position="55"/>
        <end position="75"/>
    </location>
</feature>
<evidence type="ECO:0000256" key="3">
    <source>
        <dbReference type="ARBA" id="ARBA00022679"/>
    </source>
</evidence>
<evidence type="ECO:0000313" key="12">
    <source>
        <dbReference type="Proteomes" id="UP000660861"/>
    </source>
</evidence>
<proteinExistence type="predicted"/>
<keyword evidence="4 10" id="KW-0812">Transmembrane</keyword>
<dbReference type="AlphaFoldDB" id="A0A926ICD7"/>
<dbReference type="PANTHER" id="PTHR30309:SF0">
    <property type="entry name" value="GLYCEROL-3-PHOSPHATE ACYLTRANSFERASE-RELATED"/>
    <property type="match status" value="1"/>
</dbReference>